<dbReference type="GO" id="GO:0032259">
    <property type="term" value="P:methylation"/>
    <property type="evidence" value="ECO:0007669"/>
    <property type="project" value="UniProtKB-KW"/>
</dbReference>
<dbReference type="Gene3D" id="3.90.180.10">
    <property type="entry name" value="Medium-chain alcohol dehydrogenases, catalytic domain"/>
    <property type="match status" value="1"/>
</dbReference>
<evidence type="ECO:0000313" key="3">
    <source>
        <dbReference type="EMBL" id="KAK1546974.1"/>
    </source>
</evidence>
<accession>A0ABQ9T5J1</accession>
<dbReference type="InterPro" id="IPR000073">
    <property type="entry name" value="AB_hydrolase_1"/>
</dbReference>
<dbReference type="PANTHER" id="PTHR11695">
    <property type="entry name" value="ALCOHOL DEHYDROGENASE RELATED"/>
    <property type="match status" value="1"/>
</dbReference>
<dbReference type="InterPro" id="IPR020843">
    <property type="entry name" value="ER"/>
</dbReference>
<dbReference type="InterPro" id="IPR029058">
    <property type="entry name" value="AB_hydrolase_fold"/>
</dbReference>
<proteinExistence type="predicted"/>
<feature type="region of interest" description="Disordered" evidence="1">
    <location>
        <begin position="690"/>
        <end position="726"/>
    </location>
</feature>
<dbReference type="PANTHER" id="PTHR11695:SF294">
    <property type="entry name" value="RETICULON-4-INTERACTING PROTEIN 1, MITOCHONDRIAL"/>
    <property type="match status" value="1"/>
</dbReference>
<name>A0ABQ9T5J1_9PEZI</name>
<feature type="domain" description="Enoyl reductase (ER)" evidence="2">
    <location>
        <begin position="17"/>
        <end position="335"/>
    </location>
</feature>
<dbReference type="EMBL" id="MOPA01000001">
    <property type="protein sequence ID" value="KAK1546974.1"/>
    <property type="molecule type" value="Genomic_DNA"/>
</dbReference>
<dbReference type="SUPFAM" id="SSF53335">
    <property type="entry name" value="S-adenosyl-L-methionine-dependent methyltransferases"/>
    <property type="match status" value="1"/>
</dbReference>
<evidence type="ECO:0000256" key="1">
    <source>
        <dbReference type="SAM" id="MobiDB-lite"/>
    </source>
</evidence>
<dbReference type="InterPro" id="IPR011032">
    <property type="entry name" value="GroES-like_sf"/>
</dbReference>
<dbReference type="CDD" id="cd02440">
    <property type="entry name" value="AdoMet_MTases"/>
    <property type="match status" value="1"/>
</dbReference>
<dbReference type="Pfam" id="PF12697">
    <property type="entry name" value="Abhydrolase_6"/>
    <property type="match status" value="1"/>
</dbReference>
<reference evidence="3 4" key="1">
    <citation type="submission" date="2016-10" db="EMBL/GenBank/DDBJ databases">
        <title>The genome sequence of Colletotrichum fioriniae PJ7.</title>
        <authorList>
            <person name="Baroncelli R."/>
        </authorList>
    </citation>
    <scope>NUCLEOTIDE SEQUENCE [LARGE SCALE GENOMIC DNA]</scope>
    <source>
        <strain evidence="3 4">IMI 384185</strain>
    </source>
</reference>
<organism evidence="3 4">
    <name type="scientific">Colletotrichum paranaense</name>
    <dbReference type="NCBI Taxonomy" id="1914294"/>
    <lineage>
        <taxon>Eukaryota</taxon>
        <taxon>Fungi</taxon>
        <taxon>Dikarya</taxon>
        <taxon>Ascomycota</taxon>
        <taxon>Pezizomycotina</taxon>
        <taxon>Sordariomycetes</taxon>
        <taxon>Hypocreomycetidae</taxon>
        <taxon>Glomerellales</taxon>
        <taxon>Glomerellaceae</taxon>
        <taxon>Colletotrichum</taxon>
        <taxon>Colletotrichum acutatum species complex</taxon>
    </lineage>
</organism>
<dbReference type="Pfam" id="PF08240">
    <property type="entry name" value="ADH_N"/>
    <property type="match status" value="1"/>
</dbReference>
<dbReference type="GO" id="GO:0008168">
    <property type="term" value="F:methyltransferase activity"/>
    <property type="evidence" value="ECO:0007669"/>
    <property type="project" value="UniProtKB-KW"/>
</dbReference>
<sequence>MVLLPQTMRSLVAPKHGSPVGWEVAEVPVPTITSPTDVIIRVKAGAVMKGDCQRSQGSPIVALRKESFPIKIGCEGSGIVVAIGADVKTLKVGDAVYGLCFTRPAFSIPDPGFCSEYAVGPERLFLPKPPHMSFEEAASLLGYTVTAYQTIRRGLAIAGRESLEGKTVFIPGALSGGGFSAIQVAKNVFGARKIISTVSTPKMSLVEQHLPGMVDELIDYTATHVGSVIPKGSVDFMFNTQWNTMGPGIPLLNHKTGILMSIASIPPPTLTKELLGPALVPFWVVWVLNLAQLWYTFLLRGTNIKHEFVSGNPEDREDLEKAGELIATGKVKGVFRVVNLADLKSVKEECEKFERFITRLSAIAFMSKDQSLRLPDGRTLSYTTFGITPQPNQPTIFHFHGLPGSHHEGQPVHEEATRRNICVVAVTRPGYGGSTFQPNRTILSFPQDVLHLADHLKIQRFAVLGISGGAPYALACICSIPAPRLAGVAIVSGMFPSELGLGGMMLMNRLLFNIAPWSPGLIESIADWEVGNLARDVERPERLARATADAFKSRPVEDREALYADDGKILRVLEQSTREAFRESSRGFAWEAKLFGSPWGFELKDLVVQEGKLVIWHAGKDVNVPLRMAQEAAGMIRGAELRVVQEEAHISLISRRTGEVADTLAEFHLNCSKLSPIALVLARHLKTEHQQLTSKMTNSSPSPVAANDRSQTASPNREQALTSANEAATLEVDDTASLEMDRLDFHHTYMVKILGRKLFLAPIPSETTHRILDIGTGTGIYEYEGAIEVADVFPNAEILGNDLSAIQPSWVPPNVKFEIDDVESSWVNEQKFDFIFCRYMAGSIVDWPKLMKQIYANLKPGGWVEFQDYDINYVSEDGTLTEEHHTDRWSKLLIEACRKIGRDPCIGPLLEGWVKETGFVDVVHQKFKMPIGPWAKDPHYKEIGMMNLIQLMDGLEAFSLRTFCGVHGWTREEVLVLLAEVRNELKAGSFHAHTAIHVVYAQKPDEEEVEETS</sequence>
<dbReference type="SUPFAM" id="SSF51735">
    <property type="entry name" value="NAD(P)-binding Rossmann-fold domains"/>
    <property type="match status" value="1"/>
</dbReference>
<dbReference type="SUPFAM" id="SSF53474">
    <property type="entry name" value="alpha/beta-Hydrolases"/>
    <property type="match status" value="1"/>
</dbReference>
<dbReference type="GeneID" id="85369130"/>
<gene>
    <name evidence="3" type="ORF">CPAR01_00941</name>
</gene>
<evidence type="ECO:0000259" key="2">
    <source>
        <dbReference type="SMART" id="SM00829"/>
    </source>
</evidence>
<dbReference type="InterPro" id="IPR013154">
    <property type="entry name" value="ADH-like_N"/>
</dbReference>
<dbReference type="Gene3D" id="3.40.50.720">
    <property type="entry name" value="NAD(P)-binding Rossmann-like Domain"/>
    <property type="match status" value="1"/>
</dbReference>
<dbReference type="InterPro" id="IPR029063">
    <property type="entry name" value="SAM-dependent_MTases_sf"/>
</dbReference>
<dbReference type="SUPFAM" id="SSF50129">
    <property type="entry name" value="GroES-like"/>
    <property type="match status" value="1"/>
</dbReference>
<dbReference type="SMART" id="SM00829">
    <property type="entry name" value="PKS_ER"/>
    <property type="match status" value="1"/>
</dbReference>
<keyword evidence="3" id="KW-0489">Methyltransferase</keyword>
<dbReference type="Proteomes" id="UP001241169">
    <property type="component" value="Unassembled WGS sequence"/>
</dbReference>
<keyword evidence="4" id="KW-1185">Reference proteome</keyword>
<evidence type="ECO:0000313" key="4">
    <source>
        <dbReference type="Proteomes" id="UP001241169"/>
    </source>
</evidence>
<dbReference type="CDD" id="cd05289">
    <property type="entry name" value="MDR_like_2"/>
    <property type="match status" value="1"/>
</dbReference>
<protein>
    <submittedName>
        <fullName evidence="3">UMTA methyltransferase</fullName>
    </submittedName>
</protein>
<dbReference type="InterPro" id="IPR050700">
    <property type="entry name" value="YIM1/Zinc_Alcohol_DH_Fams"/>
</dbReference>
<keyword evidence="3" id="KW-0808">Transferase</keyword>
<dbReference type="Pfam" id="PF13489">
    <property type="entry name" value="Methyltransf_23"/>
    <property type="match status" value="1"/>
</dbReference>
<dbReference type="Gene3D" id="3.40.50.150">
    <property type="entry name" value="Vaccinia Virus protein VP39"/>
    <property type="match status" value="1"/>
</dbReference>
<dbReference type="RefSeq" id="XP_060356088.1">
    <property type="nucleotide sequence ID" value="XM_060485231.1"/>
</dbReference>
<dbReference type="Gene3D" id="3.40.50.1820">
    <property type="entry name" value="alpha/beta hydrolase"/>
    <property type="match status" value="1"/>
</dbReference>
<comment type="caution">
    <text evidence="3">The sequence shown here is derived from an EMBL/GenBank/DDBJ whole genome shotgun (WGS) entry which is preliminary data.</text>
</comment>
<dbReference type="InterPro" id="IPR036291">
    <property type="entry name" value="NAD(P)-bd_dom_sf"/>
</dbReference>